<sequence length="86" mass="9768">MNSPEGVIYRPLIGGVSNPSKEPIVFCPTYIRNDYMAKGRPTTDPKGDSIRIRINDDMRKRLEKKSFQTGQSISQIIRNLITENLS</sequence>
<proteinExistence type="predicted"/>
<dbReference type="InterPro" id="IPR010985">
    <property type="entry name" value="Ribbon_hlx_hlx"/>
</dbReference>
<protein>
    <recommendedName>
        <fullName evidence="2">Ribbon-helix-helix protein CopG domain-containing protein</fullName>
    </recommendedName>
</protein>
<name>A0A8S5Q2F9_9CAUD</name>
<evidence type="ECO:0008006" key="2">
    <source>
        <dbReference type="Google" id="ProtNLM"/>
    </source>
</evidence>
<organism evidence="1">
    <name type="scientific">Siphoviridae sp. ctVif31</name>
    <dbReference type="NCBI Taxonomy" id="2825532"/>
    <lineage>
        <taxon>Viruses</taxon>
        <taxon>Duplodnaviria</taxon>
        <taxon>Heunggongvirae</taxon>
        <taxon>Uroviricota</taxon>
        <taxon>Caudoviricetes</taxon>
    </lineage>
</organism>
<accession>A0A8S5Q2F9</accession>
<dbReference type="EMBL" id="BK015567">
    <property type="protein sequence ID" value="DAE13519.1"/>
    <property type="molecule type" value="Genomic_DNA"/>
</dbReference>
<dbReference type="CDD" id="cd21631">
    <property type="entry name" value="RHH_CopG_NikR-like"/>
    <property type="match status" value="1"/>
</dbReference>
<evidence type="ECO:0000313" key="1">
    <source>
        <dbReference type="EMBL" id="DAE13519.1"/>
    </source>
</evidence>
<dbReference type="SUPFAM" id="SSF47598">
    <property type="entry name" value="Ribbon-helix-helix"/>
    <property type="match status" value="1"/>
</dbReference>
<dbReference type="GO" id="GO:0006355">
    <property type="term" value="P:regulation of DNA-templated transcription"/>
    <property type="evidence" value="ECO:0007669"/>
    <property type="project" value="InterPro"/>
</dbReference>
<reference evidence="1" key="1">
    <citation type="journal article" date="2021" name="Proc. Natl. Acad. Sci. U.S.A.">
        <title>A Catalog of Tens of Thousands of Viruses from Human Metagenomes Reveals Hidden Associations with Chronic Diseases.</title>
        <authorList>
            <person name="Tisza M.J."/>
            <person name="Buck C.B."/>
        </authorList>
    </citation>
    <scope>NUCLEOTIDE SEQUENCE</scope>
    <source>
        <strain evidence="1">CtVif31</strain>
    </source>
</reference>